<keyword evidence="8" id="KW-0539">Nucleus</keyword>
<dbReference type="GO" id="GO:0005634">
    <property type="term" value="C:nucleus"/>
    <property type="evidence" value="ECO:0007669"/>
    <property type="project" value="UniProtKB-SubCell"/>
</dbReference>
<reference evidence="12 13" key="1">
    <citation type="submission" date="2024-10" db="EMBL/GenBank/DDBJ databases">
        <authorList>
            <person name="Kim D."/>
        </authorList>
    </citation>
    <scope>NUCLEOTIDE SEQUENCE [LARGE SCALE GENOMIC DNA]</scope>
    <source>
        <strain evidence="12">Taebaek</strain>
    </source>
</reference>
<dbReference type="PANTHER" id="PTHR10682:SF10">
    <property type="entry name" value="POLYNUCLEOTIDE ADENYLYLTRANSFERASE"/>
    <property type="match status" value="1"/>
</dbReference>
<dbReference type="InterPro" id="IPR007012">
    <property type="entry name" value="PolA_pol_cen_dom"/>
</dbReference>
<feature type="compositionally biased region" description="Polar residues" evidence="10">
    <location>
        <begin position="1010"/>
        <end position="1027"/>
    </location>
</feature>
<evidence type="ECO:0000256" key="6">
    <source>
        <dbReference type="ARBA" id="ARBA00022741"/>
    </source>
</evidence>
<keyword evidence="7" id="KW-0067">ATP-binding</keyword>
<protein>
    <recommendedName>
        <fullName evidence="3">polynucleotide adenylyltransferase</fullName>
        <ecNumber evidence="3">2.7.7.19</ecNumber>
    </recommendedName>
</protein>
<evidence type="ECO:0000256" key="2">
    <source>
        <dbReference type="ARBA" id="ARBA00010912"/>
    </source>
</evidence>
<dbReference type="Pfam" id="PF04928">
    <property type="entry name" value="PAP_central"/>
    <property type="match status" value="1"/>
</dbReference>
<dbReference type="SUPFAM" id="SSF81631">
    <property type="entry name" value="PAP/OAS1 substrate-binding domain"/>
    <property type="match status" value="1"/>
</dbReference>
<evidence type="ECO:0000256" key="3">
    <source>
        <dbReference type="ARBA" id="ARBA00012388"/>
    </source>
</evidence>
<comment type="similarity">
    <text evidence="2">Belongs to the poly(A) polymerase family.</text>
</comment>
<keyword evidence="4" id="KW-0507">mRNA processing</keyword>
<dbReference type="Proteomes" id="UP001620645">
    <property type="component" value="Unassembled WGS sequence"/>
</dbReference>
<dbReference type="GO" id="GO:0005524">
    <property type="term" value="F:ATP binding"/>
    <property type="evidence" value="ECO:0007669"/>
    <property type="project" value="UniProtKB-KW"/>
</dbReference>
<evidence type="ECO:0000259" key="11">
    <source>
        <dbReference type="Pfam" id="PF04928"/>
    </source>
</evidence>
<dbReference type="EC" id="2.7.7.19" evidence="3"/>
<comment type="caution">
    <text evidence="12">The sequence shown here is derived from an EMBL/GenBank/DDBJ whole genome shotgun (WGS) entry which is preliminary data.</text>
</comment>
<sequence length="1846" mass="215208">MVNMRTKFDKLRKKIEPKLLKLADSDLCKLWDFEEILLEINRELEVSIKPNHGKLLLETRVELEKKYKCKELESETVPVWAPIFKSKLWEKHLVYLSGKLSLDSSQMGQVGLWFGTERMANESELSHRLRTLSRNSEFDKLKAVKTLMELFLMQNSHIGILVVQNPLTLSAEVMRESELFVSVSNLLEANMNTSSNAFRWLEFYFIFGKTFSYFKQIYNDEILKTKIQNLWEFFTKVLKKVEEQQTLPVNEMTNSIFQILTQLENNFGTRKLGQKSEDLFKKYAQHLSAFYKENESFRKKFDRNKLGREYIKKIFQLIDQNQRIMPRKFWELFDNEKNEFPAKSSSYLACPSGSEFWEKPTKSSEAESADYGLMSSYVEVMDKIENSAEIFECKAKDYGHILEMKTVLEMKAALWVYKEVIENELIGFADSRNLLDTNFDNLVENELDKVTTNEGQNDSDIHYSRLCFLHKIALALVKDEALRRNKQWDEHLKRLLTDTATLQMNEPKLILLLNDGDGINWASADCADPKLAAKFMESIRKMPNWADRVHFDALSKLIPKFAYFQGVFCYGTPTADFFHIKAKLSVIVQTNVFHAIERTFPEILHFEKQLGCSYFELLLKKLEHKSGTLLAQCYEARLSLPYLMEWVKNFKNYLTGILSMDDQIKLIIEEKIEEIKESVYGVIREEKPTEWRQNLCKLVKLKELLSEIYANPKGFTFQQMFLWEPGCQTEKELTDAFYYQRNFIKDCNYTAINKLMQYQSDQILAKPAAKMKLWKMLTELGPKQIINYDGTWESEVMRKRRKQVFSDNKVLLSHYDRILFGANLKRDEDDAFVHLLLADVIVFVRWVEEKLGLTRRRSIATKRIEKSWETRKELFECFYDKIWEEDERKVRQLGEVVTGLLDKLKQCLEKDTTKVLENELWAQIMEEGNAKTMDMEKRRAYEKWKRSLHWDIIGTLIREEPAFADRIKNAVLLNKNSFQPNLEFVVGEENAKEILAKLNENSKKEKPVASPSSTPAAENKLKNSNIISPKPSKNLVGNVSTNENSKGKSKNSQKKVIKSAEISSKNSSEKAKNSPQNSKNSPQNPKNSPQNTTKKNEKSKKEAQKEKEVPNDKRDKKDGGKTGEEFVENEQNPKYREIFGENVCKNDYIGLSLSNFEQDIFLAAKFQQFVDLIANKSESVNDKSLSIASLTQLLHFGIYANEILHRLKLIKHLKDIHQQIELDQIEMEWNMLKSVELSKVKNAKKLIGQLFMLLKQIVAKMDNFQVQNEQNFVASEEQIVGNGLKLRKFAKFIAENYKLVNAINVHPITLLSTLLELQRTDNAQMEKRIMDDFKMLFYQFKNLEAQRKLDQNLLFMHTMNGEKSQIDERKLSNTKMPEGMPMIYQISDGWQEIEFSERKSRNIAKNNLTQQKVGINEQTENGRIAQRNKIKAIRNIFNEWSGDVQFQLPPMFYLKPDNKSLSTICFVPHGFDIHAKILGQFQCDLTKAKLCSDNSIFCVFCKNPLVNILKKNHLTVPKLEIKFMGTLFAVNFIAIPQMSQVPPKLNFNGKLIQIILTKFGKKIGTLLKESFVDVYSNEKDEKIGREKHEKFRMELEDELFAIGDDDDKAARIMEKLEKMGSYEERTTAQSDSMKEALKKAEMKRKTIGQLMENLSVLWEHSLPLALLEHLLSPNELYILHQTDDENVLNESTLRRFRTFYAFVELWAKENKLFNESAGHFNSQVILTMVTKVFLLFPGKTSVAFLLEKFFLIYSFWVWPMPLQLKEINYAKEGAFLNWSPEREWFERKQSEVGHAQIGMEMPIISPIFPHKNMANKIQPSVAKNILNEFLNEFKQFMAEENLSKNS</sequence>
<accession>A0ABD2IMG4</accession>
<feature type="domain" description="Poly(A) polymerase central" evidence="11">
    <location>
        <begin position="1696"/>
        <end position="1831"/>
    </location>
</feature>
<keyword evidence="6" id="KW-0547">Nucleotide-binding</keyword>
<dbReference type="GO" id="GO:1990817">
    <property type="term" value="F:poly(A) RNA polymerase activity"/>
    <property type="evidence" value="ECO:0007669"/>
    <property type="project" value="UniProtKB-EC"/>
</dbReference>
<evidence type="ECO:0000256" key="9">
    <source>
        <dbReference type="ARBA" id="ARBA00048830"/>
    </source>
</evidence>
<feature type="compositionally biased region" description="Basic residues" evidence="10">
    <location>
        <begin position="1047"/>
        <end position="1057"/>
    </location>
</feature>
<evidence type="ECO:0000256" key="4">
    <source>
        <dbReference type="ARBA" id="ARBA00022664"/>
    </source>
</evidence>
<comment type="catalytic activity">
    <reaction evidence="9">
        <text>RNA(n) + ATP = RNA(n)-3'-adenine ribonucleotide + diphosphate</text>
        <dbReference type="Rhea" id="RHEA:11332"/>
        <dbReference type="Rhea" id="RHEA-COMP:14527"/>
        <dbReference type="Rhea" id="RHEA-COMP:17347"/>
        <dbReference type="ChEBI" id="CHEBI:30616"/>
        <dbReference type="ChEBI" id="CHEBI:33019"/>
        <dbReference type="ChEBI" id="CHEBI:140395"/>
        <dbReference type="ChEBI" id="CHEBI:173115"/>
        <dbReference type="EC" id="2.7.7.19"/>
    </reaction>
</comment>
<keyword evidence="5" id="KW-0808">Transferase</keyword>
<evidence type="ECO:0000313" key="12">
    <source>
        <dbReference type="EMBL" id="KAL3074478.1"/>
    </source>
</evidence>
<proteinExistence type="inferred from homology"/>
<feature type="compositionally biased region" description="Low complexity" evidence="10">
    <location>
        <begin position="1073"/>
        <end position="1091"/>
    </location>
</feature>
<gene>
    <name evidence="12" type="ORF">niasHS_015308</name>
</gene>
<name>A0ABD2IMG4_HETSC</name>
<dbReference type="Gene3D" id="1.10.1410.10">
    <property type="match status" value="1"/>
</dbReference>
<organism evidence="12 13">
    <name type="scientific">Heterodera schachtii</name>
    <name type="common">Sugarbeet cyst nematode worm</name>
    <name type="synonym">Tylenchus schachtii</name>
    <dbReference type="NCBI Taxonomy" id="97005"/>
    <lineage>
        <taxon>Eukaryota</taxon>
        <taxon>Metazoa</taxon>
        <taxon>Ecdysozoa</taxon>
        <taxon>Nematoda</taxon>
        <taxon>Chromadorea</taxon>
        <taxon>Rhabditida</taxon>
        <taxon>Tylenchina</taxon>
        <taxon>Tylenchomorpha</taxon>
        <taxon>Tylenchoidea</taxon>
        <taxon>Heteroderidae</taxon>
        <taxon>Heteroderinae</taxon>
        <taxon>Heterodera</taxon>
    </lineage>
</organism>
<dbReference type="EMBL" id="JBICCN010000357">
    <property type="protein sequence ID" value="KAL3074478.1"/>
    <property type="molecule type" value="Genomic_DNA"/>
</dbReference>
<evidence type="ECO:0000256" key="5">
    <source>
        <dbReference type="ARBA" id="ARBA00022679"/>
    </source>
</evidence>
<keyword evidence="13" id="KW-1185">Reference proteome</keyword>
<feature type="region of interest" description="Disordered" evidence="10">
    <location>
        <begin position="999"/>
        <end position="1129"/>
    </location>
</feature>
<feature type="compositionally biased region" description="Basic and acidic residues" evidence="10">
    <location>
        <begin position="1094"/>
        <end position="1124"/>
    </location>
</feature>
<dbReference type="PANTHER" id="PTHR10682">
    <property type="entry name" value="POLY A POLYMERASE"/>
    <property type="match status" value="1"/>
</dbReference>
<evidence type="ECO:0000256" key="7">
    <source>
        <dbReference type="ARBA" id="ARBA00022840"/>
    </source>
</evidence>
<evidence type="ECO:0000256" key="8">
    <source>
        <dbReference type="ARBA" id="ARBA00023242"/>
    </source>
</evidence>
<comment type="subcellular location">
    <subcellularLocation>
        <location evidence="1">Nucleus</location>
    </subcellularLocation>
</comment>
<dbReference type="GO" id="GO:0006397">
    <property type="term" value="P:mRNA processing"/>
    <property type="evidence" value="ECO:0007669"/>
    <property type="project" value="UniProtKB-KW"/>
</dbReference>
<evidence type="ECO:0000256" key="1">
    <source>
        <dbReference type="ARBA" id="ARBA00004123"/>
    </source>
</evidence>
<evidence type="ECO:0000313" key="13">
    <source>
        <dbReference type="Proteomes" id="UP001620645"/>
    </source>
</evidence>
<evidence type="ECO:0000256" key="10">
    <source>
        <dbReference type="SAM" id="MobiDB-lite"/>
    </source>
</evidence>